<sequence length="171" mass="18772">MRKRKQRGPGTVELNMAAMLDMAFQLLAFFILTFRPSPVEGHLQLQMPPPTPVTQMETEKIKPSTDSGGIPPDLQTLNIYLESDAAGQLVGVKTGLRTIIQGPFTPAAADVKGEQLKSLLSSGTTSFDKVQLHVDSQLRYEELMKIVDLCTIQTLPDGTQLSKVSFVEKTK</sequence>
<evidence type="ECO:0000313" key="9">
    <source>
        <dbReference type="Proteomes" id="UP000315349"/>
    </source>
</evidence>
<keyword evidence="5" id="KW-1133">Transmembrane helix</keyword>
<keyword evidence="3" id="KW-1003">Cell membrane</keyword>
<dbReference type="RefSeq" id="WP_145294966.1">
    <property type="nucleotide sequence ID" value="NZ_CP036299.1"/>
</dbReference>
<keyword evidence="7" id="KW-0653">Protein transport</keyword>
<evidence type="ECO:0000256" key="2">
    <source>
        <dbReference type="ARBA" id="ARBA00005811"/>
    </source>
</evidence>
<dbReference type="KEGG" id="peh:Spb1_04040"/>
<proteinExistence type="inferred from homology"/>
<dbReference type="AlphaFoldDB" id="A0A518GIX5"/>
<comment type="subcellular location">
    <subcellularLocation>
        <location evidence="1">Cell membrane</location>
        <topology evidence="1">Single-pass membrane protein</topology>
    </subcellularLocation>
    <subcellularLocation>
        <location evidence="7">Cell membrane</location>
        <topology evidence="7">Single-pass type II membrane protein</topology>
    </subcellularLocation>
</comment>
<comment type="similarity">
    <text evidence="2 7">Belongs to the ExbD/TolR family.</text>
</comment>
<protein>
    <submittedName>
        <fullName evidence="8">Biopolymer transport protein ExbD/TolR</fullName>
    </submittedName>
</protein>
<keyword evidence="7" id="KW-0813">Transport</keyword>
<accession>A0A518GIX5</accession>
<organism evidence="8 9">
    <name type="scientific">Planctopirus ephydatiae</name>
    <dbReference type="NCBI Taxonomy" id="2528019"/>
    <lineage>
        <taxon>Bacteria</taxon>
        <taxon>Pseudomonadati</taxon>
        <taxon>Planctomycetota</taxon>
        <taxon>Planctomycetia</taxon>
        <taxon>Planctomycetales</taxon>
        <taxon>Planctomycetaceae</taxon>
        <taxon>Planctopirus</taxon>
    </lineage>
</organism>
<dbReference type="GO" id="GO:0015031">
    <property type="term" value="P:protein transport"/>
    <property type="evidence" value="ECO:0007669"/>
    <property type="project" value="UniProtKB-KW"/>
</dbReference>
<dbReference type="EMBL" id="CP036299">
    <property type="protein sequence ID" value="QDV28541.1"/>
    <property type="molecule type" value="Genomic_DNA"/>
</dbReference>
<dbReference type="GO" id="GO:0022857">
    <property type="term" value="F:transmembrane transporter activity"/>
    <property type="evidence" value="ECO:0007669"/>
    <property type="project" value="InterPro"/>
</dbReference>
<dbReference type="GO" id="GO:0005886">
    <property type="term" value="C:plasma membrane"/>
    <property type="evidence" value="ECO:0007669"/>
    <property type="project" value="UniProtKB-SubCell"/>
</dbReference>
<keyword evidence="4 7" id="KW-0812">Transmembrane</keyword>
<reference evidence="8 9" key="1">
    <citation type="submission" date="2019-02" db="EMBL/GenBank/DDBJ databases">
        <title>Deep-cultivation of Planctomycetes and their phenomic and genomic characterization uncovers novel biology.</title>
        <authorList>
            <person name="Wiegand S."/>
            <person name="Jogler M."/>
            <person name="Boedeker C."/>
            <person name="Pinto D."/>
            <person name="Vollmers J."/>
            <person name="Rivas-Marin E."/>
            <person name="Kohn T."/>
            <person name="Peeters S.H."/>
            <person name="Heuer A."/>
            <person name="Rast P."/>
            <person name="Oberbeckmann S."/>
            <person name="Bunk B."/>
            <person name="Jeske O."/>
            <person name="Meyerdierks A."/>
            <person name="Storesund J.E."/>
            <person name="Kallscheuer N."/>
            <person name="Luecker S."/>
            <person name="Lage O.M."/>
            <person name="Pohl T."/>
            <person name="Merkel B.J."/>
            <person name="Hornburger P."/>
            <person name="Mueller R.-W."/>
            <person name="Bruemmer F."/>
            <person name="Labrenz M."/>
            <person name="Spormann A.M."/>
            <person name="Op den Camp H."/>
            <person name="Overmann J."/>
            <person name="Amann R."/>
            <person name="Jetten M.S.M."/>
            <person name="Mascher T."/>
            <person name="Medema M.H."/>
            <person name="Devos D.P."/>
            <person name="Kaster A.-K."/>
            <person name="Ovreas L."/>
            <person name="Rohde M."/>
            <person name="Galperin M.Y."/>
            <person name="Jogler C."/>
        </authorList>
    </citation>
    <scope>NUCLEOTIDE SEQUENCE [LARGE SCALE GENOMIC DNA]</scope>
    <source>
        <strain evidence="8 9">Spb1</strain>
    </source>
</reference>
<evidence type="ECO:0000256" key="6">
    <source>
        <dbReference type="ARBA" id="ARBA00023136"/>
    </source>
</evidence>
<evidence type="ECO:0000256" key="1">
    <source>
        <dbReference type="ARBA" id="ARBA00004162"/>
    </source>
</evidence>
<dbReference type="OrthoDB" id="9789920at2"/>
<dbReference type="Proteomes" id="UP000315349">
    <property type="component" value="Chromosome"/>
</dbReference>
<keyword evidence="6" id="KW-0472">Membrane</keyword>
<evidence type="ECO:0000256" key="3">
    <source>
        <dbReference type="ARBA" id="ARBA00022475"/>
    </source>
</evidence>
<name>A0A518GIX5_9PLAN</name>
<evidence type="ECO:0000313" key="8">
    <source>
        <dbReference type="EMBL" id="QDV28541.1"/>
    </source>
</evidence>
<dbReference type="InterPro" id="IPR003400">
    <property type="entry name" value="ExbD"/>
</dbReference>
<dbReference type="Pfam" id="PF02472">
    <property type="entry name" value="ExbD"/>
    <property type="match status" value="1"/>
</dbReference>
<evidence type="ECO:0000256" key="4">
    <source>
        <dbReference type="ARBA" id="ARBA00022692"/>
    </source>
</evidence>
<keyword evidence="9" id="KW-1185">Reference proteome</keyword>
<gene>
    <name evidence="8" type="ORF">Spb1_04040</name>
</gene>
<evidence type="ECO:0000256" key="5">
    <source>
        <dbReference type="ARBA" id="ARBA00022989"/>
    </source>
</evidence>
<evidence type="ECO:0000256" key="7">
    <source>
        <dbReference type="RuleBase" id="RU003879"/>
    </source>
</evidence>